<evidence type="ECO:0000313" key="1">
    <source>
        <dbReference type="EMBL" id="MBP0685842.1"/>
    </source>
</evidence>
<comment type="caution">
    <text evidence="1">The sequence shown here is derived from an EMBL/GenBank/DDBJ whole genome shotgun (WGS) entry which is preliminary data.</text>
</comment>
<dbReference type="Gene3D" id="3.40.50.12780">
    <property type="entry name" value="N-terminal domain of ligase-like"/>
    <property type="match status" value="1"/>
</dbReference>
<proteinExistence type="predicted"/>
<protein>
    <recommendedName>
        <fullName evidence="3">AMP-binding protein</fullName>
    </recommendedName>
</protein>
<dbReference type="Proteomes" id="UP000671119">
    <property type="component" value="Unassembled WGS sequence"/>
</dbReference>
<dbReference type="AlphaFoldDB" id="A0ABD4Q624"/>
<name>A0ABD4Q624_MYCTX</name>
<feature type="non-terminal residue" evidence="1">
    <location>
        <position position="79"/>
    </location>
</feature>
<reference evidence="1 2" key="1">
    <citation type="submission" date="2021-03" db="EMBL/GenBank/DDBJ databases">
        <title>Whole Genome Sequencing of Mycobacterium tuberculosis clinical isolates from Arunachal Pradesh, India.</title>
        <authorList>
            <person name="Singh S."/>
            <person name="Mudliar S.R."/>
            <person name="Kulsum U."/>
            <person name="Rufai S.B."/>
            <person name="Singh P.K."/>
            <person name="Umpo M."/>
            <person name="Nyori M."/>
        </authorList>
    </citation>
    <scope>NUCLEOTIDE SEQUENCE [LARGE SCALE GENOMIC DNA]</scope>
    <source>
        <strain evidence="1 2">OMICS/BPL/0142/20/SP</strain>
    </source>
</reference>
<dbReference type="InterPro" id="IPR042099">
    <property type="entry name" value="ANL_N_sf"/>
</dbReference>
<evidence type="ECO:0000313" key="2">
    <source>
        <dbReference type="Proteomes" id="UP000671119"/>
    </source>
</evidence>
<accession>A0ABD4Q624</accession>
<organism evidence="1 2">
    <name type="scientific">Mycobacterium tuberculosis</name>
    <dbReference type="NCBI Taxonomy" id="1773"/>
    <lineage>
        <taxon>Bacteria</taxon>
        <taxon>Bacillati</taxon>
        <taxon>Actinomycetota</taxon>
        <taxon>Actinomycetes</taxon>
        <taxon>Mycobacteriales</taxon>
        <taxon>Mycobacteriaceae</taxon>
        <taxon>Mycobacterium</taxon>
        <taxon>Mycobacterium tuberculosis complex</taxon>
    </lineage>
</organism>
<feature type="non-terminal residue" evidence="1">
    <location>
        <position position="1"/>
    </location>
</feature>
<dbReference type="EMBL" id="JAGIZI010000631">
    <property type="protein sequence ID" value="MBP0685842.1"/>
    <property type="molecule type" value="Genomic_DNA"/>
</dbReference>
<gene>
    <name evidence="1" type="ORF">J8J21_22615</name>
</gene>
<evidence type="ECO:0008006" key="3">
    <source>
        <dbReference type="Google" id="ProtNLM"/>
    </source>
</evidence>
<dbReference type="SUPFAM" id="SSF56801">
    <property type="entry name" value="Acetyl-CoA synthetase-like"/>
    <property type="match status" value="1"/>
</dbReference>
<sequence length="79" mass="7991">IERRDAQPAAANDGADTDTETVLAMGTPIAGVAFRILADGDHALANRVVGEVAIRGTSVMLGYLNPDDGSIAAPLTADG</sequence>